<dbReference type="SUPFAM" id="SSF58104">
    <property type="entry name" value="Methyl-accepting chemotaxis protein (MCP) signaling domain"/>
    <property type="match status" value="1"/>
</dbReference>
<reference evidence="6 7" key="1">
    <citation type="submission" date="2019-04" db="EMBL/GenBank/DDBJ databases">
        <title>Rhizobium terrae sp. nov., isolated from a paddy soil.</title>
        <authorList>
            <person name="Lin S.-Y."/>
            <person name="Hameed A."/>
            <person name="Huang H.-I."/>
            <person name="Young C.-C."/>
        </authorList>
    </citation>
    <scope>NUCLEOTIDE SEQUENCE [LARGE SCALE GENOMIC DNA]</scope>
    <source>
        <strain evidence="6 7">CC-HIH110</strain>
    </source>
</reference>
<dbReference type="GO" id="GO:0016020">
    <property type="term" value="C:membrane"/>
    <property type="evidence" value="ECO:0007669"/>
    <property type="project" value="UniProtKB-SubCell"/>
</dbReference>
<dbReference type="PRINTS" id="PR00260">
    <property type="entry name" value="CHEMTRNSDUCR"/>
</dbReference>
<dbReference type="GO" id="GO:0007165">
    <property type="term" value="P:signal transduction"/>
    <property type="evidence" value="ECO:0007669"/>
    <property type="project" value="UniProtKB-KW"/>
</dbReference>
<dbReference type="GO" id="GO:0006935">
    <property type="term" value="P:chemotaxis"/>
    <property type="evidence" value="ECO:0007669"/>
    <property type="project" value="UniProtKB-KW"/>
</dbReference>
<comment type="similarity">
    <text evidence="3">Belongs to the methyl-accepting chemotaxis (MCP) protein family.</text>
</comment>
<evidence type="ECO:0000313" key="6">
    <source>
        <dbReference type="EMBL" id="THF52497.1"/>
    </source>
</evidence>
<dbReference type="FunFam" id="1.10.287.950:FF:000001">
    <property type="entry name" value="Methyl-accepting chemotaxis sensory transducer"/>
    <property type="match status" value="1"/>
</dbReference>
<dbReference type="InterPro" id="IPR004090">
    <property type="entry name" value="Chemotax_Me-accpt_rcpt"/>
</dbReference>
<evidence type="ECO:0000256" key="4">
    <source>
        <dbReference type="PROSITE-ProRule" id="PRU00284"/>
    </source>
</evidence>
<keyword evidence="7" id="KW-1185">Reference proteome</keyword>
<dbReference type="EMBL" id="SSOA01000002">
    <property type="protein sequence ID" value="THF52497.1"/>
    <property type="molecule type" value="Genomic_DNA"/>
</dbReference>
<evidence type="ECO:0000256" key="1">
    <source>
        <dbReference type="ARBA" id="ARBA00004370"/>
    </source>
</evidence>
<accession>A0A4S4A2A0</accession>
<dbReference type="Gene3D" id="1.10.287.950">
    <property type="entry name" value="Methyl-accepting chemotaxis protein"/>
    <property type="match status" value="1"/>
</dbReference>
<keyword evidence="2" id="KW-0145">Chemotaxis</keyword>
<name>A0A4S4A2A0_9HYPH</name>
<comment type="caution">
    <text evidence="6">The sequence shown here is derived from an EMBL/GenBank/DDBJ whole genome shotgun (WGS) entry which is preliminary data.</text>
</comment>
<proteinExistence type="inferred from homology"/>
<dbReference type="InterPro" id="IPR051310">
    <property type="entry name" value="MCP_chemotaxis"/>
</dbReference>
<protein>
    <submittedName>
        <fullName evidence="6">Methyl-accepting chemotaxis protein</fullName>
    </submittedName>
</protein>
<dbReference type="Proteomes" id="UP000310754">
    <property type="component" value="Unassembled WGS sequence"/>
</dbReference>
<evidence type="ECO:0000256" key="2">
    <source>
        <dbReference type="ARBA" id="ARBA00022500"/>
    </source>
</evidence>
<evidence type="ECO:0000256" key="3">
    <source>
        <dbReference type="ARBA" id="ARBA00029447"/>
    </source>
</evidence>
<organism evidence="6 7">
    <name type="scientific">Allorhizobium terrae</name>
    <dbReference type="NCBI Taxonomy" id="1848972"/>
    <lineage>
        <taxon>Bacteria</taxon>
        <taxon>Pseudomonadati</taxon>
        <taxon>Pseudomonadota</taxon>
        <taxon>Alphaproteobacteria</taxon>
        <taxon>Hyphomicrobiales</taxon>
        <taxon>Rhizobiaceae</taxon>
        <taxon>Rhizobium/Agrobacterium group</taxon>
        <taxon>Allorhizobium</taxon>
    </lineage>
</organism>
<dbReference type="GO" id="GO:0004888">
    <property type="term" value="F:transmembrane signaling receptor activity"/>
    <property type="evidence" value="ECO:0007669"/>
    <property type="project" value="InterPro"/>
</dbReference>
<sequence length="481" mass="52600">MRKIEDEIKPWVGEERRRGEELFGHLEKHIRDVAVKCFQSFDPTMVVVPEELLKLEAVKFRRLCEGEFKREYFDTQGKVIREISNKIGFTRFIVDACSIYAVEWTLAVLKETRWSTSKREAFIRTLMKGLYTDVAVAVHSLIEDMNTEAEQQRIEFDRQRAEDAEADSRAMAILGQALSALASGNLSVQVTEPLPAKHEGSRRDFNNAAEALRQAMLGISHTSEDICRGMQEISSATSDLSRRTEQQASSLEETAAALDQITATVRRTSEGASQATVAAASAREEAGKSSQIMKEAEVAMSEIAASSSQITQIVSVIDEIAFQTNLLALNAGVEAARAGEAGKGFAVVAQEVRALAQRSADAAKEIRSLIATSTQQVERGVTLVESTGQTLNAIFGKVSEMDRLITDIAASAREQATGLHEINTAVNHMDQVTQQNAAMVEESTAAVNDMNARSQELAKLIQRFSIAGQGHAAPSFARYAA</sequence>
<gene>
    <name evidence="6" type="ORF">E6C51_06850</name>
</gene>
<evidence type="ECO:0000259" key="5">
    <source>
        <dbReference type="PROSITE" id="PS50111"/>
    </source>
</evidence>
<dbReference type="AlphaFoldDB" id="A0A4S4A2A0"/>
<keyword evidence="4" id="KW-0807">Transducer</keyword>
<feature type="domain" description="Methyl-accepting transducer" evidence="5">
    <location>
        <begin position="222"/>
        <end position="451"/>
    </location>
</feature>
<dbReference type="PANTHER" id="PTHR43531:SF11">
    <property type="entry name" value="METHYL-ACCEPTING CHEMOTAXIS PROTEIN 3"/>
    <property type="match status" value="1"/>
</dbReference>
<dbReference type="RefSeq" id="WP_146928403.1">
    <property type="nucleotide sequence ID" value="NZ_SSOA01000002.1"/>
</dbReference>
<evidence type="ECO:0000313" key="7">
    <source>
        <dbReference type="Proteomes" id="UP000310754"/>
    </source>
</evidence>
<dbReference type="PROSITE" id="PS50111">
    <property type="entry name" value="CHEMOTAXIS_TRANSDUC_2"/>
    <property type="match status" value="1"/>
</dbReference>
<comment type="subcellular location">
    <subcellularLocation>
        <location evidence="1">Membrane</location>
    </subcellularLocation>
</comment>
<dbReference type="Pfam" id="PF00015">
    <property type="entry name" value="MCPsignal"/>
    <property type="match status" value="1"/>
</dbReference>
<dbReference type="SMART" id="SM00283">
    <property type="entry name" value="MA"/>
    <property type="match status" value="1"/>
</dbReference>
<dbReference type="PANTHER" id="PTHR43531">
    <property type="entry name" value="PROTEIN ICFG"/>
    <property type="match status" value="1"/>
</dbReference>
<dbReference type="CDD" id="cd11386">
    <property type="entry name" value="MCP_signal"/>
    <property type="match status" value="1"/>
</dbReference>
<dbReference type="InterPro" id="IPR004089">
    <property type="entry name" value="MCPsignal_dom"/>
</dbReference>